<dbReference type="Proteomes" id="UP001152749">
    <property type="component" value="Chromosome"/>
</dbReference>
<dbReference type="EMBL" id="OX336425">
    <property type="protein sequence ID" value="CAI2765181.1"/>
    <property type="molecule type" value="Genomic_DNA"/>
</dbReference>
<sequence length="173" mass="20136">MTIKNNWTDLKLLPGDLIIAKETLYDSCNFDVTQPQPEAESQEYDAYRFQFNQKQICYRTAKITPTKTGQFVTLWKRNATGIIEPFDFSDPIDFVIVSVRKDDLFGQFVFPKTVLLEKGIFTTLTKEGKRATRVYPPWDETTSKQAQKTQQWQLNYFHTITPNTNLTAFKALF</sequence>
<dbReference type="InterPro" id="IPR011235">
    <property type="entry name" value="MepB-like"/>
</dbReference>
<name>A0A9W4XCJ7_9FLAO</name>
<organism evidence="1 2">
    <name type="scientific">Flavobacterium collinsii</name>
    <dbReference type="NCBI Taxonomy" id="1114861"/>
    <lineage>
        <taxon>Bacteria</taxon>
        <taxon>Pseudomonadati</taxon>
        <taxon>Bacteroidota</taxon>
        <taxon>Flavobacteriia</taxon>
        <taxon>Flavobacteriales</taxon>
        <taxon>Flavobacteriaceae</taxon>
        <taxon>Flavobacterium</taxon>
    </lineage>
</organism>
<dbReference type="Gene3D" id="3.40.1350.140">
    <property type="entry name" value="MepB-like"/>
    <property type="match status" value="1"/>
</dbReference>
<dbReference type="PIRSF" id="PIRSF032285">
    <property type="entry name" value="UCP032285"/>
    <property type="match status" value="1"/>
</dbReference>
<evidence type="ECO:0008006" key="3">
    <source>
        <dbReference type="Google" id="ProtNLM"/>
    </source>
</evidence>
<evidence type="ECO:0000313" key="2">
    <source>
        <dbReference type="Proteomes" id="UP001152749"/>
    </source>
</evidence>
<dbReference type="InterPro" id="IPR038231">
    <property type="entry name" value="MepB-like_sf"/>
</dbReference>
<gene>
    <name evidence="1" type="ORF">TRV642_0089</name>
</gene>
<dbReference type="Pfam" id="PF08877">
    <property type="entry name" value="MepB-like"/>
    <property type="match status" value="1"/>
</dbReference>
<protein>
    <recommendedName>
        <fullName evidence="3">MepB domain containing protein</fullName>
    </recommendedName>
</protein>
<reference evidence="1" key="1">
    <citation type="submission" date="2022-09" db="EMBL/GenBank/DDBJ databases">
        <authorList>
            <person name="Duchaud E."/>
        </authorList>
    </citation>
    <scope>NUCLEOTIDE SEQUENCE</scope>
    <source>
        <strain evidence="1">TRV642</strain>
    </source>
</reference>
<dbReference type="KEGG" id="fcs:TRV642_0089"/>
<proteinExistence type="predicted"/>
<evidence type="ECO:0000313" key="1">
    <source>
        <dbReference type="EMBL" id="CAI2765181.1"/>
    </source>
</evidence>
<dbReference type="RefSeq" id="WP_263361831.1">
    <property type="nucleotide sequence ID" value="NZ_OX336425.1"/>
</dbReference>
<accession>A0A9W4XCJ7</accession>
<dbReference type="AlphaFoldDB" id="A0A9W4XCJ7"/>